<dbReference type="Proteomes" id="UP000886885">
    <property type="component" value="Chromosome 8A"/>
</dbReference>
<protein>
    <submittedName>
        <fullName evidence="1">Uncharacterized protein</fullName>
    </submittedName>
</protein>
<organism evidence="1 2">
    <name type="scientific">Populus tomentosa</name>
    <name type="common">Chinese white poplar</name>
    <dbReference type="NCBI Taxonomy" id="118781"/>
    <lineage>
        <taxon>Eukaryota</taxon>
        <taxon>Viridiplantae</taxon>
        <taxon>Streptophyta</taxon>
        <taxon>Embryophyta</taxon>
        <taxon>Tracheophyta</taxon>
        <taxon>Spermatophyta</taxon>
        <taxon>Magnoliopsida</taxon>
        <taxon>eudicotyledons</taxon>
        <taxon>Gunneridae</taxon>
        <taxon>Pentapetalae</taxon>
        <taxon>rosids</taxon>
        <taxon>fabids</taxon>
        <taxon>Malpighiales</taxon>
        <taxon>Salicaceae</taxon>
        <taxon>Saliceae</taxon>
        <taxon>Populus</taxon>
    </lineage>
</organism>
<name>A0A8X7ZCK8_POPTO</name>
<dbReference type="EMBL" id="JAAWWB010000015">
    <property type="protein sequence ID" value="KAG6765047.1"/>
    <property type="molecule type" value="Genomic_DNA"/>
</dbReference>
<gene>
    <name evidence="1" type="ORF">POTOM_029061</name>
</gene>
<evidence type="ECO:0000313" key="1">
    <source>
        <dbReference type="EMBL" id="KAG6765047.1"/>
    </source>
</evidence>
<keyword evidence="2" id="KW-1185">Reference proteome</keyword>
<sequence>MLISLSSVIHGHRIFTREDVLDRGSTQYAVGKIREMNLLNETISLWGRQGEPPEISRENSCFGLDWVALGKVIGKASQEMWSLPEKTTAPSWVALGGAKDATTKPDSRPCIAYMEHCHQNLDNLLEQSTIIEGTALKYFQGMMKGLDHMHEIE</sequence>
<reference evidence="1" key="1">
    <citation type="journal article" date="2020" name="bioRxiv">
        <title>Hybrid origin of Populus tomentosa Carr. identified through genome sequencing and phylogenomic analysis.</title>
        <authorList>
            <person name="An X."/>
            <person name="Gao K."/>
            <person name="Chen Z."/>
            <person name="Li J."/>
            <person name="Yang X."/>
            <person name="Yang X."/>
            <person name="Zhou J."/>
            <person name="Guo T."/>
            <person name="Zhao T."/>
            <person name="Huang S."/>
            <person name="Miao D."/>
            <person name="Khan W.U."/>
            <person name="Rao P."/>
            <person name="Ye M."/>
            <person name="Lei B."/>
            <person name="Liao W."/>
            <person name="Wang J."/>
            <person name="Ji L."/>
            <person name="Li Y."/>
            <person name="Guo B."/>
            <person name="Mustafa N.S."/>
            <person name="Li S."/>
            <person name="Yun Q."/>
            <person name="Keller S.R."/>
            <person name="Mao J."/>
            <person name="Zhang R."/>
            <person name="Strauss S.H."/>
        </authorList>
    </citation>
    <scope>NUCLEOTIDE SEQUENCE</scope>
    <source>
        <strain evidence="1">GM15</strain>
        <tissue evidence="1">Leaf</tissue>
    </source>
</reference>
<comment type="caution">
    <text evidence="1">The sequence shown here is derived from an EMBL/GenBank/DDBJ whole genome shotgun (WGS) entry which is preliminary data.</text>
</comment>
<evidence type="ECO:0000313" key="2">
    <source>
        <dbReference type="Proteomes" id="UP000886885"/>
    </source>
</evidence>
<proteinExistence type="predicted"/>
<dbReference type="AlphaFoldDB" id="A0A8X7ZCK8"/>
<accession>A0A8X7ZCK8</accession>
<dbReference type="OrthoDB" id="1750811at2759"/>